<keyword evidence="7" id="KW-1133">Transmembrane helix</keyword>
<accession>A0A291ISM9</accession>
<evidence type="ECO:0000256" key="1">
    <source>
        <dbReference type="ARBA" id="ARBA00004651"/>
    </source>
</evidence>
<evidence type="ECO:0000256" key="6">
    <source>
        <dbReference type="ARBA" id="ARBA00022737"/>
    </source>
</evidence>
<dbReference type="CDD" id="cd09110">
    <property type="entry name" value="PLDc_CLS_1"/>
    <property type="match status" value="1"/>
</dbReference>
<keyword evidence="10" id="KW-0594">Phospholipid biosynthesis</keyword>
<keyword evidence="3" id="KW-0444">Lipid biosynthesis</keyword>
<evidence type="ECO:0000256" key="4">
    <source>
        <dbReference type="ARBA" id="ARBA00022679"/>
    </source>
</evidence>
<feature type="domain" description="PLD phosphodiesterase" evidence="13">
    <location>
        <begin position="243"/>
        <end position="270"/>
    </location>
</feature>
<proteinExistence type="predicted"/>
<dbReference type="PROSITE" id="PS50035">
    <property type="entry name" value="PLD"/>
    <property type="match status" value="2"/>
</dbReference>
<evidence type="ECO:0000259" key="13">
    <source>
        <dbReference type="PROSITE" id="PS50035"/>
    </source>
</evidence>
<keyword evidence="5" id="KW-0812">Transmembrane</keyword>
<evidence type="ECO:0000313" key="15">
    <source>
        <dbReference type="Proteomes" id="UP000232227"/>
    </source>
</evidence>
<protein>
    <recommendedName>
        <fullName evidence="12">Cardiolipin synthase</fullName>
        <ecNumber evidence="12">2.7.8.-</ecNumber>
    </recommendedName>
</protein>
<dbReference type="InterPro" id="IPR001736">
    <property type="entry name" value="PLipase_D/transphosphatidylase"/>
</dbReference>
<dbReference type="OrthoDB" id="9762009at2"/>
<dbReference type="SUPFAM" id="SSF56024">
    <property type="entry name" value="Phospholipase D/nuclease"/>
    <property type="match status" value="2"/>
</dbReference>
<dbReference type="KEGG" id="mlac:CP520_03470"/>
<dbReference type="EC" id="2.7.8.-" evidence="12"/>
<dbReference type="AlphaFoldDB" id="A0A291ISM9"/>
<dbReference type="GO" id="GO:0032049">
    <property type="term" value="P:cardiolipin biosynthetic process"/>
    <property type="evidence" value="ECO:0007669"/>
    <property type="project" value="UniProtKB-UniRule"/>
</dbReference>
<dbReference type="Proteomes" id="UP000232227">
    <property type="component" value="Chromosome"/>
</dbReference>
<dbReference type="PANTHER" id="PTHR21248:SF22">
    <property type="entry name" value="PHOSPHOLIPASE D"/>
    <property type="match status" value="1"/>
</dbReference>
<sequence length="512" mass="58781">MKKNLATFLSLIFMFSAIIAGIVCLAIFASTKWLYLLLGLFLASLITSIIISFQDRRLDVKIRWIAFIMLVPVIGLFSYIFFGRPYKYSVDDKYKYLNFKKYNKKERTLLVDRAEEELEKNASNMKRAFMISANEQGDLPYINSHADLQFNASEAWINILRDIDAAQEYILIDYYIVEENEVYKNLANLLMKKAKQGVKIYFLFDFIGSYGKFTYLEQLRLSKTGIRLAAYQKLPLPLLSWKANYRTHRKDISIDGKVGYIGGSNISDEYTNRFAKFGFWHDEQVRITGAAVQGIEKIFNSDWIYTTGDDLTLEIPHLGEIYVSDKDKNSNDIIQLPACGPNHANSSHLDILLQIIASAKKRIWLSTPYFVPPTELIATIAAAARAGIDVRLVLPGMTDKPFLLDVSKKHTDLLFDSGVKIYSTSNIFNHTKAYLVDDDISFIGSTNLDYRALFSDQQTMGLIYSKDFNHQLEERFKWDFKVSNLYSKKPSKEHNFLVRGLILLINWASPLL</sequence>
<gene>
    <name evidence="14" type="primary">cls</name>
    <name evidence="14" type="ORF">CP520_03470</name>
</gene>
<keyword evidence="15" id="KW-1185">Reference proteome</keyword>
<dbReference type="NCBIfam" id="TIGR04265">
    <property type="entry name" value="bac_cardiolipin"/>
    <property type="match status" value="1"/>
</dbReference>
<dbReference type="GO" id="GO:0008808">
    <property type="term" value="F:cardiolipin synthase activity"/>
    <property type="evidence" value="ECO:0007669"/>
    <property type="project" value="UniProtKB-UniRule"/>
</dbReference>
<evidence type="ECO:0000256" key="8">
    <source>
        <dbReference type="ARBA" id="ARBA00023098"/>
    </source>
</evidence>
<dbReference type="SMART" id="SM00155">
    <property type="entry name" value="PLDc"/>
    <property type="match status" value="2"/>
</dbReference>
<dbReference type="InterPro" id="IPR027379">
    <property type="entry name" value="CLS_N"/>
</dbReference>
<dbReference type="InterPro" id="IPR025202">
    <property type="entry name" value="PLD-like_dom"/>
</dbReference>
<evidence type="ECO:0000313" key="14">
    <source>
        <dbReference type="EMBL" id="ATG97770.1"/>
    </source>
</evidence>
<evidence type="ECO:0000256" key="12">
    <source>
        <dbReference type="NCBIfam" id="TIGR04265"/>
    </source>
</evidence>
<keyword evidence="2" id="KW-1003">Cell membrane</keyword>
<dbReference type="RefSeq" id="WP_096863066.1">
    <property type="nucleotide sequence ID" value="NZ_CP023668.1"/>
</dbReference>
<keyword evidence="11" id="KW-1208">Phospholipid metabolism</keyword>
<evidence type="ECO:0000256" key="5">
    <source>
        <dbReference type="ARBA" id="ARBA00022692"/>
    </source>
</evidence>
<keyword evidence="4" id="KW-0808">Transferase</keyword>
<dbReference type="InterPro" id="IPR022924">
    <property type="entry name" value="Cardiolipin_synthase"/>
</dbReference>
<dbReference type="Gene3D" id="3.30.870.10">
    <property type="entry name" value="Endonuclease Chain A"/>
    <property type="match status" value="2"/>
</dbReference>
<evidence type="ECO:0000256" key="11">
    <source>
        <dbReference type="ARBA" id="ARBA00023264"/>
    </source>
</evidence>
<name>A0A291ISM9_9MOLU</name>
<comment type="subcellular location">
    <subcellularLocation>
        <location evidence="1">Cell membrane</location>
        <topology evidence="1">Multi-pass membrane protein</topology>
    </subcellularLocation>
</comment>
<evidence type="ECO:0000256" key="2">
    <source>
        <dbReference type="ARBA" id="ARBA00022475"/>
    </source>
</evidence>
<keyword evidence="9" id="KW-0472">Membrane</keyword>
<evidence type="ECO:0000256" key="9">
    <source>
        <dbReference type="ARBA" id="ARBA00023136"/>
    </source>
</evidence>
<evidence type="ECO:0000256" key="7">
    <source>
        <dbReference type="ARBA" id="ARBA00022989"/>
    </source>
</evidence>
<dbReference type="Pfam" id="PF13396">
    <property type="entry name" value="PLDc_N"/>
    <property type="match status" value="1"/>
</dbReference>
<feature type="domain" description="PLD phosphodiesterase" evidence="13">
    <location>
        <begin position="425"/>
        <end position="452"/>
    </location>
</feature>
<dbReference type="Pfam" id="PF13091">
    <property type="entry name" value="PLDc_2"/>
    <property type="match status" value="2"/>
</dbReference>
<dbReference type="GO" id="GO:0005886">
    <property type="term" value="C:plasma membrane"/>
    <property type="evidence" value="ECO:0007669"/>
    <property type="project" value="UniProtKB-SubCell"/>
</dbReference>
<evidence type="ECO:0000256" key="3">
    <source>
        <dbReference type="ARBA" id="ARBA00022516"/>
    </source>
</evidence>
<keyword evidence="8" id="KW-0443">Lipid metabolism</keyword>
<evidence type="ECO:0000256" key="10">
    <source>
        <dbReference type="ARBA" id="ARBA00023209"/>
    </source>
</evidence>
<keyword evidence="6" id="KW-0677">Repeat</keyword>
<dbReference type="EMBL" id="CP023668">
    <property type="protein sequence ID" value="ATG97770.1"/>
    <property type="molecule type" value="Genomic_DNA"/>
</dbReference>
<organism evidence="14 15">
    <name type="scientific">Mesoplasma lactucae ATCC 49193</name>
    <dbReference type="NCBI Taxonomy" id="81460"/>
    <lineage>
        <taxon>Bacteria</taxon>
        <taxon>Bacillati</taxon>
        <taxon>Mycoplasmatota</taxon>
        <taxon>Mollicutes</taxon>
        <taxon>Entomoplasmatales</taxon>
        <taxon>Entomoplasmataceae</taxon>
        <taxon>Mesoplasma</taxon>
    </lineage>
</organism>
<dbReference type="CDD" id="cd09112">
    <property type="entry name" value="PLDc_CLS_2"/>
    <property type="match status" value="1"/>
</dbReference>
<reference evidence="14 15" key="1">
    <citation type="submission" date="2017-09" db="EMBL/GenBank/DDBJ databases">
        <title>SPAdes assembly of the Mesoplasma lactucae genome.</title>
        <authorList>
            <person name="Knight T.F."/>
            <person name="Rubinstein R."/>
            <person name="Citino T."/>
        </authorList>
    </citation>
    <scope>NUCLEOTIDE SEQUENCE [LARGE SCALE GENOMIC DNA]</scope>
    <source>
        <strain evidence="14 15">831-C4</strain>
    </source>
</reference>
<dbReference type="PANTHER" id="PTHR21248">
    <property type="entry name" value="CARDIOLIPIN SYNTHASE"/>
    <property type="match status" value="1"/>
</dbReference>